<dbReference type="AlphaFoldDB" id="A0A1R1B107"/>
<feature type="transmembrane region" description="Helical" evidence="6">
    <location>
        <begin position="398"/>
        <end position="421"/>
    </location>
</feature>
<evidence type="ECO:0000256" key="6">
    <source>
        <dbReference type="SAM" id="Phobius"/>
    </source>
</evidence>
<dbReference type="Pfam" id="PF07690">
    <property type="entry name" value="MFS_1"/>
    <property type="match status" value="1"/>
</dbReference>
<accession>A0A1R1B107</accession>
<dbReference type="InterPro" id="IPR005829">
    <property type="entry name" value="Sugar_transporter_CS"/>
</dbReference>
<dbReference type="GO" id="GO:0005886">
    <property type="term" value="C:plasma membrane"/>
    <property type="evidence" value="ECO:0007669"/>
    <property type="project" value="UniProtKB-SubCell"/>
</dbReference>
<feature type="transmembrane region" description="Helical" evidence="6">
    <location>
        <begin position="203"/>
        <end position="226"/>
    </location>
</feature>
<evidence type="ECO:0000256" key="5">
    <source>
        <dbReference type="ARBA" id="ARBA00023136"/>
    </source>
</evidence>
<feature type="transmembrane region" description="Helical" evidence="6">
    <location>
        <begin position="159"/>
        <end position="178"/>
    </location>
</feature>
<dbReference type="CDD" id="cd17321">
    <property type="entry name" value="MFS_MMR_MDR_like"/>
    <property type="match status" value="1"/>
</dbReference>
<evidence type="ECO:0000256" key="1">
    <source>
        <dbReference type="ARBA" id="ARBA00004651"/>
    </source>
</evidence>
<dbReference type="Gene3D" id="1.20.1720.10">
    <property type="entry name" value="Multidrug resistance protein D"/>
    <property type="match status" value="1"/>
</dbReference>
<organism evidence="8 9">
    <name type="scientific">Paenibacillus lautus</name>
    <name type="common">Bacillus lautus</name>
    <dbReference type="NCBI Taxonomy" id="1401"/>
    <lineage>
        <taxon>Bacteria</taxon>
        <taxon>Bacillati</taxon>
        <taxon>Bacillota</taxon>
        <taxon>Bacilli</taxon>
        <taxon>Bacillales</taxon>
        <taxon>Paenibacillaceae</taxon>
        <taxon>Paenibacillus</taxon>
    </lineage>
</organism>
<dbReference type="Proteomes" id="UP000187074">
    <property type="component" value="Unassembled WGS sequence"/>
</dbReference>
<evidence type="ECO:0000313" key="8">
    <source>
        <dbReference type="EMBL" id="OME92223.1"/>
    </source>
</evidence>
<feature type="transmembrane region" description="Helical" evidence="6">
    <location>
        <begin position="132"/>
        <end position="153"/>
    </location>
</feature>
<keyword evidence="2" id="KW-0813">Transport</keyword>
<evidence type="ECO:0000259" key="7">
    <source>
        <dbReference type="PROSITE" id="PS50850"/>
    </source>
</evidence>
<feature type="transmembrane region" description="Helical" evidence="6">
    <location>
        <begin position="307"/>
        <end position="327"/>
    </location>
</feature>
<dbReference type="PANTHER" id="PTHR42718">
    <property type="entry name" value="MAJOR FACILITATOR SUPERFAMILY MULTIDRUG TRANSPORTER MFSC"/>
    <property type="match status" value="1"/>
</dbReference>
<reference evidence="8 9" key="1">
    <citation type="submission" date="2016-11" db="EMBL/GenBank/DDBJ databases">
        <title>Paenibacillus species isolates.</title>
        <authorList>
            <person name="Beno S.M."/>
        </authorList>
    </citation>
    <scope>NUCLEOTIDE SEQUENCE [LARGE SCALE GENOMIC DNA]</scope>
    <source>
        <strain evidence="8 9">FSL F4-0100</strain>
    </source>
</reference>
<dbReference type="OrthoDB" id="102502at2"/>
<feature type="transmembrane region" description="Helical" evidence="6">
    <location>
        <begin position="272"/>
        <end position="295"/>
    </location>
</feature>
<dbReference type="Gene3D" id="1.20.1250.20">
    <property type="entry name" value="MFS general substrate transporter like domains"/>
    <property type="match status" value="1"/>
</dbReference>
<dbReference type="SUPFAM" id="SSF103473">
    <property type="entry name" value="MFS general substrate transporter"/>
    <property type="match status" value="1"/>
</dbReference>
<feature type="transmembrane region" description="Helical" evidence="6">
    <location>
        <begin position="339"/>
        <end position="359"/>
    </location>
</feature>
<evidence type="ECO:0000256" key="4">
    <source>
        <dbReference type="ARBA" id="ARBA00022989"/>
    </source>
</evidence>
<dbReference type="InterPro" id="IPR011701">
    <property type="entry name" value="MFS"/>
</dbReference>
<dbReference type="InterPro" id="IPR036259">
    <property type="entry name" value="MFS_trans_sf"/>
</dbReference>
<feature type="transmembrane region" description="Helical" evidence="6">
    <location>
        <begin position="39"/>
        <end position="62"/>
    </location>
</feature>
<dbReference type="InterPro" id="IPR020846">
    <property type="entry name" value="MFS_dom"/>
</dbReference>
<feature type="transmembrane region" description="Helical" evidence="6">
    <location>
        <begin position="232"/>
        <end position="251"/>
    </location>
</feature>
<dbReference type="GO" id="GO:0022857">
    <property type="term" value="F:transmembrane transporter activity"/>
    <property type="evidence" value="ECO:0007669"/>
    <property type="project" value="InterPro"/>
</dbReference>
<keyword evidence="4 6" id="KW-1133">Transmembrane helix</keyword>
<feature type="domain" description="Major facilitator superfamily (MFS) profile" evidence="7">
    <location>
        <begin position="8"/>
        <end position="456"/>
    </location>
</feature>
<dbReference type="PROSITE" id="PS00216">
    <property type="entry name" value="SUGAR_TRANSPORT_1"/>
    <property type="match status" value="1"/>
</dbReference>
<keyword evidence="5 6" id="KW-0472">Membrane</keyword>
<name>A0A1R1B107_PAELA</name>
<dbReference type="EMBL" id="MRTF01000005">
    <property type="protein sequence ID" value="OME92223.1"/>
    <property type="molecule type" value="Genomic_DNA"/>
</dbReference>
<gene>
    <name evidence="8" type="ORF">BK123_16575</name>
</gene>
<dbReference type="RefSeq" id="WP_076323477.1">
    <property type="nucleotide sequence ID" value="NZ_MRTF01000005.1"/>
</dbReference>
<protein>
    <submittedName>
        <fullName evidence="8">MFS transporter</fullName>
    </submittedName>
</protein>
<comment type="caution">
    <text evidence="8">The sequence shown here is derived from an EMBL/GenBank/DDBJ whole genome shotgun (WGS) entry which is preliminary data.</text>
</comment>
<feature type="transmembrane region" description="Helical" evidence="6">
    <location>
        <begin position="99"/>
        <end position="120"/>
    </location>
</feature>
<feature type="transmembrane region" description="Helical" evidence="6">
    <location>
        <begin position="365"/>
        <end position="386"/>
    </location>
</feature>
<proteinExistence type="predicted"/>
<feature type="transmembrane region" description="Helical" evidence="6">
    <location>
        <begin position="74"/>
        <end position="93"/>
    </location>
</feature>
<comment type="subcellular location">
    <subcellularLocation>
        <location evidence="1">Cell membrane</location>
        <topology evidence="1">Multi-pass membrane protein</topology>
    </subcellularLocation>
</comment>
<sequence length="464" mass="50595">MSIRNRWLMISVGLGILLNPLNSSMVSVAIPRLQNVFHLDFTVVSWIIFSFYIASAIAQPIMGKASDLFGRRRIFLSGLVVSFVASLLAPLSLNFGWLIVFRIVQSIGTSMMVAVGMAIVRIHIREKQATALSVLSIFLSGAAAVGPFIGGVIIHWWSWPAIFLVNIPFVVTSFLLAWRHIPKDDPSTTSVARNMSFRKWSDLIDAPGVLLFTVGLVALLVGVLSAKSSGQISFSNVIVGLIGFVGLGAFVRHELKAKAPFIPLRTFAKYPAMTWVNVEFMVVNLLFYSLFFGLPSYLQIVRHVSEFHTGMLMLSLGLCSLVASPMAGRWIDKSGHRPALLMSGMLMTFGSVWIVIMTLDQTSPVISVCLALAAFGISNGLNSVAMQAALFKSSPKEIIGVASGIFNTSRYLGTILSSLLISSVMGDNFSFEGFRVLGIILTLFALSLLFVNLRHKESGQLHES</sequence>
<dbReference type="STRING" id="1401.BK123_16575"/>
<evidence type="ECO:0000256" key="2">
    <source>
        <dbReference type="ARBA" id="ARBA00022448"/>
    </source>
</evidence>
<dbReference type="PANTHER" id="PTHR42718:SF9">
    <property type="entry name" value="MAJOR FACILITATOR SUPERFAMILY MULTIDRUG TRANSPORTER MFSC"/>
    <property type="match status" value="1"/>
</dbReference>
<evidence type="ECO:0000313" key="9">
    <source>
        <dbReference type="Proteomes" id="UP000187074"/>
    </source>
</evidence>
<keyword evidence="3 6" id="KW-0812">Transmembrane</keyword>
<feature type="transmembrane region" description="Helical" evidence="6">
    <location>
        <begin position="433"/>
        <end position="453"/>
    </location>
</feature>
<dbReference type="PROSITE" id="PS50850">
    <property type="entry name" value="MFS"/>
    <property type="match status" value="1"/>
</dbReference>
<evidence type="ECO:0000256" key="3">
    <source>
        <dbReference type="ARBA" id="ARBA00022692"/>
    </source>
</evidence>